<proteinExistence type="predicted"/>
<protein>
    <submittedName>
        <fullName evidence="3">Uncharacterized protein</fullName>
    </submittedName>
</protein>
<keyword evidence="2" id="KW-0732">Signal</keyword>
<feature type="signal peptide" evidence="2">
    <location>
        <begin position="1"/>
        <end position="27"/>
    </location>
</feature>
<sequence length="132" mass="13613">MKLSGKQLTTAVLIGLMGISAGGVAMAKPPIHQGAQLGGPTVPASQPGTSTVQPSATGQPDPAKTTDELIAEIQTNLTNQGKELDKKATKDELEKYATKDEMNDALSKKADASEVTALAAQLAQKANQSDVE</sequence>
<dbReference type="OrthoDB" id="9996753at2"/>
<dbReference type="AlphaFoldDB" id="D3LTZ3"/>
<dbReference type="EMBL" id="ADGP01000015">
    <property type="protein sequence ID" value="EFD94270.1"/>
    <property type="molecule type" value="Genomic_DNA"/>
</dbReference>
<evidence type="ECO:0000256" key="1">
    <source>
        <dbReference type="SAM" id="MobiDB-lite"/>
    </source>
</evidence>
<feature type="region of interest" description="Disordered" evidence="1">
    <location>
        <begin position="29"/>
        <end position="63"/>
    </location>
</feature>
<comment type="caution">
    <text evidence="3">The sequence shown here is derived from an EMBL/GenBank/DDBJ whole genome shotgun (WGS) entry which is preliminary data.</text>
</comment>
<feature type="chain" id="PRO_5003047763" evidence="2">
    <location>
        <begin position="28"/>
        <end position="132"/>
    </location>
</feature>
<evidence type="ECO:0000313" key="3">
    <source>
        <dbReference type="EMBL" id="EFD94270.1"/>
    </source>
</evidence>
<organism evidence="3 4">
    <name type="scientific">Megasphaera lornae</name>
    <dbReference type="NCBI Taxonomy" id="1000568"/>
    <lineage>
        <taxon>Bacteria</taxon>
        <taxon>Bacillati</taxon>
        <taxon>Bacillota</taxon>
        <taxon>Negativicutes</taxon>
        <taxon>Veillonellales</taxon>
        <taxon>Veillonellaceae</taxon>
        <taxon>Megasphaera</taxon>
    </lineage>
</organism>
<reference evidence="4" key="1">
    <citation type="submission" date="2009-12" db="EMBL/GenBank/DDBJ databases">
        <title>Sequence of Clostridiales genomosp. BVAB3 str. UPII9-5.</title>
        <authorList>
            <person name="Madupu R."/>
            <person name="Durkin A.S."/>
            <person name="Torralba M."/>
            <person name="Methe B."/>
            <person name="Sutton G.G."/>
            <person name="Strausberg R.L."/>
            <person name="Nelson K.E."/>
        </authorList>
    </citation>
    <scope>NUCLEOTIDE SEQUENCE [LARGE SCALE GENOMIC DNA]</scope>
    <source>
        <strain evidence="4">28L</strain>
    </source>
</reference>
<feature type="non-terminal residue" evidence="3">
    <location>
        <position position="132"/>
    </location>
</feature>
<dbReference type="Proteomes" id="UP000003242">
    <property type="component" value="Unassembled WGS sequence"/>
</dbReference>
<gene>
    <name evidence="3" type="ORF">HMPREF0889_0856</name>
</gene>
<feature type="compositionally biased region" description="Polar residues" evidence="1">
    <location>
        <begin position="43"/>
        <end position="58"/>
    </location>
</feature>
<dbReference type="RefSeq" id="WP_009369630.1">
    <property type="nucleotide sequence ID" value="NZ_ADGP01000015.1"/>
</dbReference>
<name>D3LTZ3_9FIRM</name>
<evidence type="ECO:0000256" key="2">
    <source>
        <dbReference type="SAM" id="SignalP"/>
    </source>
</evidence>
<accession>D3LTZ3</accession>
<evidence type="ECO:0000313" key="4">
    <source>
        <dbReference type="Proteomes" id="UP000003242"/>
    </source>
</evidence>